<dbReference type="InterPro" id="IPR036034">
    <property type="entry name" value="PDZ_sf"/>
</dbReference>
<dbReference type="PROSITE" id="PS50106">
    <property type="entry name" value="PDZ"/>
    <property type="match status" value="1"/>
</dbReference>
<feature type="compositionally biased region" description="Basic and acidic residues" evidence="1">
    <location>
        <begin position="1039"/>
        <end position="1061"/>
    </location>
</feature>
<dbReference type="Proteomes" id="UP000001307">
    <property type="component" value="Unassembled WGS sequence"/>
</dbReference>
<feature type="region of interest" description="Disordered" evidence="1">
    <location>
        <begin position="1339"/>
        <end position="1542"/>
    </location>
</feature>
<feature type="compositionally biased region" description="Basic and acidic residues" evidence="1">
    <location>
        <begin position="1209"/>
        <end position="1231"/>
    </location>
</feature>
<dbReference type="PROSITE" id="PS50200">
    <property type="entry name" value="RA"/>
    <property type="match status" value="2"/>
</dbReference>
<evidence type="ECO:0000259" key="4">
    <source>
        <dbReference type="PROSITE" id="PS51126"/>
    </source>
</evidence>
<evidence type="ECO:0000256" key="1">
    <source>
        <dbReference type="SAM" id="MobiDB-lite"/>
    </source>
</evidence>
<dbReference type="GO" id="GO:0032880">
    <property type="term" value="P:regulation of protein localization"/>
    <property type="evidence" value="ECO:0007669"/>
    <property type="project" value="TreeGrafter"/>
</dbReference>
<dbReference type="InterPro" id="IPR002710">
    <property type="entry name" value="Dilute_dom"/>
</dbReference>
<dbReference type="InParanoid" id="E4XSI2"/>
<dbReference type="PANTHER" id="PTHR10398">
    <property type="entry name" value="AFADIN"/>
    <property type="match status" value="1"/>
</dbReference>
<dbReference type="InterPro" id="IPR001478">
    <property type="entry name" value="PDZ"/>
</dbReference>
<name>E4XSI2_OIKDI</name>
<feature type="domain" description="Ras-associating" evidence="3">
    <location>
        <begin position="30"/>
        <end position="124"/>
    </location>
</feature>
<feature type="region of interest" description="Disordered" evidence="1">
    <location>
        <begin position="292"/>
        <end position="328"/>
    </location>
</feature>
<organism evidence="5">
    <name type="scientific">Oikopleura dioica</name>
    <name type="common">Tunicate</name>
    <dbReference type="NCBI Taxonomy" id="34765"/>
    <lineage>
        <taxon>Eukaryota</taxon>
        <taxon>Metazoa</taxon>
        <taxon>Chordata</taxon>
        <taxon>Tunicata</taxon>
        <taxon>Appendicularia</taxon>
        <taxon>Copelata</taxon>
        <taxon>Oikopleuridae</taxon>
        <taxon>Oikopleura</taxon>
    </lineage>
</organism>
<dbReference type="EMBL" id="FN653135">
    <property type="protein sequence ID" value="CBY12694.1"/>
    <property type="molecule type" value="Genomic_DNA"/>
</dbReference>
<dbReference type="Pfam" id="PF01843">
    <property type="entry name" value="DIL"/>
    <property type="match status" value="1"/>
</dbReference>
<feature type="compositionally biased region" description="Polar residues" evidence="1">
    <location>
        <begin position="1495"/>
        <end position="1535"/>
    </location>
</feature>
<dbReference type="Gene3D" id="2.30.42.10">
    <property type="match status" value="1"/>
</dbReference>
<reference evidence="5" key="1">
    <citation type="journal article" date="2010" name="Science">
        <title>Plasticity of animal genome architecture unmasked by rapid evolution of a pelagic tunicate.</title>
        <authorList>
            <person name="Denoeud F."/>
            <person name="Henriet S."/>
            <person name="Mungpakdee S."/>
            <person name="Aury J.M."/>
            <person name="Da Silva C."/>
            <person name="Brinkmann H."/>
            <person name="Mikhaleva J."/>
            <person name="Olsen L.C."/>
            <person name="Jubin C."/>
            <person name="Canestro C."/>
            <person name="Bouquet J.M."/>
            <person name="Danks G."/>
            <person name="Poulain J."/>
            <person name="Campsteijn C."/>
            <person name="Adamski M."/>
            <person name="Cross I."/>
            <person name="Yadetie F."/>
            <person name="Muffato M."/>
            <person name="Louis A."/>
            <person name="Butcher S."/>
            <person name="Tsagkogeorga G."/>
            <person name="Konrad A."/>
            <person name="Singh S."/>
            <person name="Jensen M.F."/>
            <person name="Cong E.H."/>
            <person name="Eikeseth-Otteraa H."/>
            <person name="Noel B."/>
            <person name="Anthouard V."/>
            <person name="Porcel B.M."/>
            <person name="Kachouri-Lafond R."/>
            <person name="Nishino A."/>
            <person name="Ugolini M."/>
            <person name="Chourrout P."/>
            <person name="Nishida H."/>
            <person name="Aasland R."/>
            <person name="Huzurbazar S."/>
            <person name="Westhof E."/>
            <person name="Delsuc F."/>
            <person name="Lehrach H."/>
            <person name="Reinhardt R."/>
            <person name="Weissenbach J."/>
            <person name="Roy S.W."/>
            <person name="Artiguenave F."/>
            <person name="Postlethwait J.H."/>
            <person name="Manak J.R."/>
            <person name="Thompson E.M."/>
            <person name="Jaillon O."/>
            <person name="Du Pasquier L."/>
            <person name="Boudinot P."/>
            <person name="Liberles D.A."/>
            <person name="Volff J.N."/>
            <person name="Philippe H."/>
            <person name="Lenhard B."/>
            <person name="Roest Crollius H."/>
            <person name="Wincker P."/>
            <person name="Chourrout D."/>
        </authorList>
    </citation>
    <scope>NUCLEOTIDE SEQUENCE [LARGE SCALE GENOMIC DNA]</scope>
</reference>
<gene>
    <name evidence="5" type="ORF">GSOID_T00002751001</name>
</gene>
<dbReference type="SUPFAM" id="SSF49879">
    <property type="entry name" value="SMAD/FHA domain"/>
    <property type="match status" value="1"/>
</dbReference>
<dbReference type="PROSITE" id="PS51126">
    <property type="entry name" value="DILUTE"/>
    <property type="match status" value="1"/>
</dbReference>
<proteinExistence type="predicted"/>
<feature type="compositionally biased region" description="Basic and acidic residues" evidence="1">
    <location>
        <begin position="1013"/>
        <end position="1025"/>
    </location>
</feature>
<feature type="domain" description="PDZ" evidence="2">
    <location>
        <begin position="830"/>
        <end position="915"/>
    </location>
</feature>
<dbReference type="PANTHER" id="PTHR10398:SF2">
    <property type="entry name" value="AFADIN"/>
    <property type="match status" value="1"/>
</dbReference>
<accession>E4XSI2</accession>
<feature type="domain" description="Ras-associating" evidence="3">
    <location>
        <begin position="222"/>
        <end position="298"/>
    </location>
</feature>
<dbReference type="SMART" id="SM01132">
    <property type="entry name" value="DIL"/>
    <property type="match status" value="1"/>
</dbReference>
<evidence type="ECO:0000313" key="6">
    <source>
        <dbReference type="Proteomes" id="UP000001307"/>
    </source>
</evidence>
<dbReference type="InterPro" id="IPR029071">
    <property type="entry name" value="Ubiquitin-like_domsf"/>
</dbReference>
<feature type="region of interest" description="Disordered" evidence="1">
    <location>
        <begin position="1151"/>
        <end position="1294"/>
    </location>
</feature>
<dbReference type="Pfam" id="PF00595">
    <property type="entry name" value="PDZ"/>
    <property type="match status" value="1"/>
</dbReference>
<dbReference type="Gene3D" id="3.10.20.90">
    <property type="entry name" value="Phosphatidylinositol 3-kinase Catalytic Subunit, Chain A, domain 1"/>
    <property type="match status" value="2"/>
</dbReference>
<feature type="compositionally biased region" description="Low complexity" evidence="1">
    <location>
        <begin position="1084"/>
        <end position="1095"/>
    </location>
</feature>
<sequence length="1617" mass="185423">MNELQARIEKWNETRLDMFAISKPNDSGDFFGVIRFYYKDQGEKVATKCIRVASNASTFDVIETLREKLRSDMRMLSPPNYSLYVAFPNKDAIKLQQNEYPLIVQLNWIKDNLDGRFVVNNESDNYSIHKTVGEIYINEPGSKRKSTKKSKKSQKQDGIADVIFEEAKPSDFTRTISNPKFVVDKNRSKKRDKVAHEAKEIPIYTDISPGKYLVMTKAYPIDNVDEVVERALAKLNISDDPENYLIAKCVIPVNSVLDHCPPRERGTFMDYDEKPLDIMNKWDRSRGTMVFVMQPQPPGYKPKKARKKRPDDKNRPLKPHQMQGLQSPQISVSNTITVLEGVKAEVGYVPSTSKSFSQYIRLRQGLDIEQRHCVLANMEGIVTITPNDTDKGKTPVEVNGREIRETFMLENGVVIRLGRDTLLVFLDAHEDGQQSGISGQDLEQKIYSHFHREYGAIHAIQPVRVPRSVAGFGSPLIEKITHKLKQYIMSNNSDPGFLAFWMANSSELLNFLRQDRELSQATEDYQEELAQTVQLAFKFLVHALEANLMDHMQAFFSTSTEDLPGEDGMDEIPMPRSQTSTMYDIIQMLNNAMSLLRRCRVNAALTIQLFSQLFHFINMSLFNEVIDEDNAQHYCNRSWGNVIRLRLARVEAWAEKQGLELAAECHLARVNQAMHLLVIPKENNHDVNEINSSCFKLNSVQLAGLLQSYRTEPGEQPIPHSLITNVVRLAETNADELAREDGRDVVLKEDPDLQLPFLLPEDGYTSDVLKGVPSGLFDFMEPLQAKGLCYFYANEDNTISWTIYFLDHDSIRGSSIRGSINHEPEPVYEDIILEKKGGGLGLSIVSAKGATQADYGIYIKSVVPGGAAYDDRRLCSGDLLVAVDDHSLEGLSQDRAADIMRHTGSTVKLTIIKDAASLYGVDQLLAQPSPSRTPADGAKLNGIRQSQSSYTTINNYYPDKPQIVSAGAPVKLTTELPLPPKHLLEATVNSDGHEYCLPPSKENTPKNRQQTPSDHERDQIVELKPKASPKSQKSDSQSENERSQKDRRSGRRHRDDRNRERKSSRHRERSQEKKKSETIGANKTGTLTSQSGTLGRKNKGGMWEDPQQRLIQEQLDMMRDEEIIELQGKNNKTATEMERLKVLMAEQEFSQRLKRDHIPSGTSEIDSYSEEDVPDRPDRDLLLKIQSQNSLNVHKSAEEETTTATMAEEISRSLELKEQELAEQRKKEEKLAAQLEQQQRELERQQQLKREKEQRVRAVEEEKRQREARLKSLRASEENKINEEERRIREEQEAEKAAFLAEKEAFEAERRKMEQERADFLRRQEEFRRMKEEQERFEREKAEFELEQQAQQRVLEQRSQQRELEKRSQQREQELQRKLREESRKKEASKKVDADKFDRELNKIRRRRASEEDKLHQRRKWIDEQDKLKEVEDSIERVVRDASPPRAHPYAAADAPLPPPPDSITNNYPPQTRNASISSYTPLLPNHHFTKNKRPLSSYNPKTQESPQDQFTPLPQKSSVPTRPTSAYEPTSSPSPDLDVSAGVIGTNEIYNDPREKRLANIQRDNSFMRKSQPEPSKLNFRDRAKLFEQSGMSPQTNSKPKMSKKLLELEQQFGSR</sequence>
<protein>
    <recommendedName>
        <fullName evidence="7">Afadin</fullName>
    </recommendedName>
</protein>
<feature type="compositionally biased region" description="Low complexity" evidence="1">
    <location>
        <begin position="1444"/>
        <end position="1455"/>
    </location>
</feature>
<evidence type="ECO:0000259" key="2">
    <source>
        <dbReference type="PROSITE" id="PS50106"/>
    </source>
</evidence>
<dbReference type="CDD" id="cd01782">
    <property type="entry name" value="RA1_Afadin"/>
    <property type="match status" value="1"/>
</dbReference>
<evidence type="ECO:0000313" key="5">
    <source>
        <dbReference type="EMBL" id="CBY12694.1"/>
    </source>
</evidence>
<dbReference type="GO" id="GO:0007165">
    <property type="term" value="P:signal transduction"/>
    <property type="evidence" value="ECO:0007669"/>
    <property type="project" value="InterPro"/>
</dbReference>
<dbReference type="InterPro" id="IPR008984">
    <property type="entry name" value="SMAD_FHA_dom_sf"/>
</dbReference>
<dbReference type="SMART" id="SM00314">
    <property type="entry name" value="RA"/>
    <property type="match status" value="2"/>
</dbReference>
<dbReference type="OrthoDB" id="6260541at2759"/>
<feature type="region of interest" description="Disordered" evidence="1">
    <location>
        <begin position="991"/>
        <end position="1105"/>
    </location>
</feature>
<evidence type="ECO:0008006" key="7">
    <source>
        <dbReference type="Google" id="ProtNLM"/>
    </source>
</evidence>
<dbReference type="GO" id="GO:0005912">
    <property type="term" value="C:adherens junction"/>
    <property type="evidence" value="ECO:0007669"/>
    <property type="project" value="TreeGrafter"/>
</dbReference>
<feature type="compositionally biased region" description="Polar residues" evidence="1">
    <location>
        <begin position="1463"/>
        <end position="1481"/>
    </location>
</feature>
<feature type="domain" description="Dilute" evidence="4">
    <location>
        <begin position="478"/>
        <end position="732"/>
    </location>
</feature>
<dbReference type="InterPro" id="IPR028842">
    <property type="entry name" value="Afadin"/>
</dbReference>
<feature type="compositionally biased region" description="Basic and acidic residues" evidence="1">
    <location>
        <begin position="1355"/>
        <end position="1440"/>
    </location>
</feature>
<feature type="compositionally biased region" description="Basic and acidic residues" evidence="1">
    <location>
        <begin position="1238"/>
        <end position="1294"/>
    </location>
</feature>
<dbReference type="Pfam" id="PF00788">
    <property type="entry name" value="RA"/>
    <property type="match status" value="2"/>
</dbReference>
<dbReference type="SUPFAM" id="SSF54236">
    <property type="entry name" value="Ubiquitin-like"/>
    <property type="match status" value="2"/>
</dbReference>
<dbReference type="SUPFAM" id="SSF50156">
    <property type="entry name" value="PDZ domain-like"/>
    <property type="match status" value="1"/>
</dbReference>
<dbReference type="SMART" id="SM00228">
    <property type="entry name" value="PDZ"/>
    <property type="match status" value="1"/>
</dbReference>
<evidence type="ECO:0000259" key="3">
    <source>
        <dbReference type="PROSITE" id="PS50200"/>
    </source>
</evidence>
<keyword evidence="6" id="KW-1185">Reference proteome</keyword>
<dbReference type="GO" id="GO:0050839">
    <property type="term" value="F:cell adhesion molecule binding"/>
    <property type="evidence" value="ECO:0007669"/>
    <property type="project" value="TreeGrafter"/>
</dbReference>
<dbReference type="Gene3D" id="2.60.200.20">
    <property type="match status" value="1"/>
</dbReference>
<dbReference type="InterPro" id="IPR000159">
    <property type="entry name" value="RA_dom"/>
</dbReference>